<dbReference type="Gene3D" id="3.20.20.80">
    <property type="entry name" value="Glycosidases"/>
    <property type="match status" value="1"/>
</dbReference>
<name>A0ABW3SID8_9BACL</name>
<dbReference type="Proteomes" id="UP001597211">
    <property type="component" value="Unassembled WGS sequence"/>
</dbReference>
<dbReference type="EC" id="3.2.1.89" evidence="3 6"/>
<dbReference type="InterPro" id="IPR011683">
    <property type="entry name" value="Glyco_hydro_53"/>
</dbReference>
<evidence type="ECO:0000256" key="1">
    <source>
        <dbReference type="ARBA" id="ARBA00001695"/>
    </source>
</evidence>
<evidence type="ECO:0000256" key="5">
    <source>
        <dbReference type="ARBA" id="ARBA00023295"/>
    </source>
</evidence>
<dbReference type="GO" id="GO:0016787">
    <property type="term" value="F:hydrolase activity"/>
    <property type="evidence" value="ECO:0007669"/>
    <property type="project" value="UniProtKB-KW"/>
</dbReference>
<gene>
    <name evidence="7" type="ORF">ACFQ2Z_19115</name>
</gene>
<dbReference type="SUPFAM" id="SSF51445">
    <property type="entry name" value="(Trans)glycosidases"/>
    <property type="match status" value="1"/>
</dbReference>
<dbReference type="Pfam" id="PF07745">
    <property type="entry name" value="Glyco_hydro_53"/>
    <property type="match status" value="1"/>
</dbReference>
<keyword evidence="5 6" id="KW-0326">Glycosidase</keyword>
<protein>
    <recommendedName>
        <fullName evidence="3 6">Arabinogalactan endo-beta-1,4-galactanase</fullName>
        <ecNumber evidence="3 6">3.2.1.89</ecNumber>
    </recommendedName>
</protein>
<reference evidence="8" key="1">
    <citation type="journal article" date="2019" name="Int. J. Syst. Evol. Microbiol.">
        <title>The Global Catalogue of Microorganisms (GCM) 10K type strain sequencing project: providing services to taxonomists for standard genome sequencing and annotation.</title>
        <authorList>
            <consortium name="The Broad Institute Genomics Platform"/>
            <consortium name="The Broad Institute Genome Sequencing Center for Infectious Disease"/>
            <person name="Wu L."/>
            <person name="Ma J."/>
        </authorList>
    </citation>
    <scope>NUCLEOTIDE SEQUENCE [LARGE SCALE GENOMIC DNA]</scope>
    <source>
        <strain evidence="8">CCUG 48216</strain>
    </source>
</reference>
<dbReference type="InterPro" id="IPR017853">
    <property type="entry name" value="GH"/>
</dbReference>
<keyword evidence="4 6" id="KW-0378">Hydrolase</keyword>
<accession>A0ABW3SID8</accession>
<comment type="similarity">
    <text evidence="2 6">Belongs to the glycosyl hydrolase 53 family.</text>
</comment>
<evidence type="ECO:0000313" key="7">
    <source>
        <dbReference type="EMBL" id="MFD1183455.1"/>
    </source>
</evidence>
<dbReference type="PANTHER" id="PTHR34983:SF1">
    <property type="entry name" value="ARABINOGALACTAN ENDO-BETA-1,4-GALACTANASE A"/>
    <property type="match status" value="1"/>
</dbReference>
<evidence type="ECO:0000256" key="6">
    <source>
        <dbReference type="RuleBase" id="RU361192"/>
    </source>
</evidence>
<organism evidence="7 8">
    <name type="scientific">Paenibacillus timonensis</name>
    <dbReference type="NCBI Taxonomy" id="225915"/>
    <lineage>
        <taxon>Bacteria</taxon>
        <taxon>Bacillati</taxon>
        <taxon>Bacillota</taxon>
        <taxon>Bacilli</taxon>
        <taxon>Bacillales</taxon>
        <taxon>Paenibacillaceae</taxon>
        <taxon>Paenibacillus</taxon>
    </lineage>
</organism>
<evidence type="ECO:0000313" key="8">
    <source>
        <dbReference type="Proteomes" id="UP001597211"/>
    </source>
</evidence>
<keyword evidence="8" id="KW-1185">Reference proteome</keyword>
<comment type="caution">
    <text evidence="7">The sequence shown here is derived from an EMBL/GenBank/DDBJ whole genome shotgun (WGS) entry which is preliminary data.</text>
</comment>
<evidence type="ECO:0000256" key="2">
    <source>
        <dbReference type="ARBA" id="ARBA00010687"/>
    </source>
</evidence>
<sequence length="103" mass="11431">MTRPVINGMDVSFLDEIEVAGGTFAEDGAKEDLLVLLKRSGVNSIRLRIWNEPPGGFCNLERTLLMAKRIKALGYARWMGDRILLVGTGLDSSQIGVVRRTRQ</sequence>
<dbReference type="EMBL" id="JBHTKZ010000046">
    <property type="protein sequence ID" value="MFD1183455.1"/>
    <property type="molecule type" value="Genomic_DNA"/>
</dbReference>
<proteinExistence type="inferred from homology"/>
<dbReference type="RefSeq" id="WP_240270588.1">
    <property type="nucleotide sequence ID" value="NZ_JAKSXN010000050.1"/>
</dbReference>
<evidence type="ECO:0000256" key="4">
    <source>
        <dbReference type="ARBA" id="ARBA00022801"/>
    </source>
</evidence>
<dbReference type="PANTHER" id="PTHR34983">
    <property type="entry name" value="ARABINOGALACTAN ENDO-BETA-1,4-GALACTANASE A"/>
    <property type="match status" value="1"/>
</dbReference>
<evidence type="ECO:0000256" key="3">
    <source>
        <dbReference type="ARBA" id="ARBA00012556"/>
    </source>
</evidence>
<comment type="catalytic activity">
    <reaction evidence="1 6">
        <text>The enzyme specifically hydrolyzes (1-&gt;4)-beta-D-galactosidic linkages in type I arabinogalactans.</text>
        <dbReference type="EC" id="3.2.1.89"/>
    </reaction>
</comment>